<sequence>MDILLILPISFLIVFQNVPVDGIRVRIQQGWLEGEILNLTTGRGQYYSFKGIPYARPPTGILRFKAPQTPLSWPGVRNAKQHGSMCPQLDIITNIRIPGNEDCLYINAYSPNMTPRRLLPVMVYIHGGGYKSGSGNVDYYGPDYLLRRKMVVVTFNYRLDALGFICLGTEEVPGNAGLKDQVAALRWVQKNIKHFGGDANRVTIMGQSAGSASVALHINSPMSKGLFHRAIALSGSPVCDWSLAFDPVRRAFVLGKMLGFETKDPEKLLEFLQSVPSDKLIDTSPNILSFEEYTNIVMKMFQFVPVVEKYNGSDNFLTHNIFEKPTYMNKVDIMFGYNNEELASFAEPIATILIERYDKYPELFVPRKILNQAEPNLILELSDIIKKKYFGNKPVNLNSIKEFMSTEFQLIDQVTTIFTDFAKYGDPYHSMSDGKPWPVFNPCTKQYMDLSNDKADITATVLSVNDNENFFFWDQLYSSLRRCTSKNFYDFGV</sequence>
<accession>A0ACC2RA16</accession>
<name>A0ACC2RA16_9NEOP</name>
<protein>
    <submittedName>
        <fullName evidence="1">Uncharacterized protein</fullName>
    </submittedName>
</protein>
<dbReference type="EMBL" id="CM056781">
    <property type="protein sequence ID" value="KAJ8735151.1"/>
    <property type="molecule type" value="Genomic_DNA"/>
</dbReference>
<organism evidence="1 2">
    <name type="scientific">Mythimna loreyi</name>
    <dbReference type="NCBI Taxonomy" id="667449"/>
    <lineage>
        <taxon>Eukaryota</taxon>
        <taxon>Metazoa</taxon>
        <taxon>Ecdysozoa</taxon>
        <taxon>Arthropoda</taxon>
        <taxon>Hexapoda</taxon>
        <taxon>Insecta</taxon>
        <taxon>Pterygota</taxon>
        <taxon>Neoptera</taxon>
        <taxon>Endopterygota</taxon>
        <taxon>Lepidoptera</taxon>
        <taxon>Glossata</taxon>
        <taxon>Ditrysia</taxon>
        <taxon>Noctuoidea</taxon>
        <taxon>Noctuidae</taxon>
        <taxon>Noctuinae</taxon>
        <taxon>Hadenini</taxon>
        <taxon>Mythimna</taxon>
    </lineage>
</organism>
<evidence type="ECO:0000313" key="1">
    <source>
        <dbReference type="EMBL" id="KAJ8735151.1"/>
    </source>
</evidence>
<evidence type="ECO:0000313" key="2">
    <source>
        <dbReference type="Proteomes" id="UP001231649"/>
    </source>
</evidence>
<keyword evidence="2" id="KW-1185">Reference proteome</keyword>
<gene>
    <name evidence="1" type="ORF">PYW08_014401</name>
</gene>
<comment type="caution">
    <text evidence="1">The sequence shown here is derived from an EMBL/GenBank/DDBJ whole genome shotgun (WGS) entry which is preliminary data.</text>
</comment>
<dbReference type="Proteomes" id="UP001231649">
    <property type="component" value="Chromosome 5"/>
</dbReference>
<reference evidence="1" key="1">
    <citation type="submission" date="2023-03" db="EMBL/GenBank/DDBJ databases">
        <title>Chromosome-level genomes of two armyworms, Mythimna separata and Mythimna loreyi, provide insights into the biosynthesis and reception of sex pheromones.</title>
        <authorList>
            <person name="Zhao H."/>
        </authorList>
    </citation>
    <scope>NUCLEOTIDE SEQUENCE</scope>
    <source>
        <strain evidence="1">BeijingLab</strain>
    </source>
</reference>
<proteinExistence type="predicted"/>